<dbReference type="AlphaFoldDB" id="A0A1V9ZQE5"/>
<dbReference type="InterPro" id="IPR036457">
    <property type="entry name" value="PPM-type-like_dom_sf"/>
</dbReference>
<evidence type="ECO:0000313" key="3">
    <source>
        <dbReference type="Proteomes" id="UP000243217"/>
    </source>
</evidence>
<proteinExistence type="predicted"/>
<dbReference type="PROSITE" id="PS51746">
    <property type="entry name" value="PPM_2"/>
    <property type="match status" value="1"/>
</dbReference>
<dbReference type="Gene3D" id="3.60.40.10">
    <property type="entry name" value="PPM-type phosphatase domain"/>
    <property type="match status" value="1"/>
</dbReference>
<keyword evidence="3" id="KW-1185">Reference proteome</keyword>
<sequence>AISYAFFDTDEQLKSILYPAFNLGFGNVNRIGSCAMLAYTYADTLVIANAGDIRAVLATRDEETNILKATPLSQDHNAKLEREQVKLIKEHPGEEDIVMCRHKEACYVKGGLQPTRAFGDFAFKDKNFNGSPFPERRSGGRYFAAPYTPPYISSLPEVETHQLTPSDQFLILGSDGVWEFLTNQEAVDLVNYYISLGHQDLASQGLVHHVINRAASEAGMTFDEMTALPAGRKRRNRHDDTTVVILFFG</sequence>
<dbReference type="InterPro" id="IPR001932">
    <property type="entry name" value="PPM-type_phosphatase-like_dom"/>
</dbReference>
<dbReference type="SMART" id="SM00332">
    <property type="entry name" value="PP2Cc"/>
    <property type="match status" value="1"/>
</dbReference>
<evidence type="ECO:0000313" key="2">
    <source>
        <dbReference type="EMBL" id="OQS00248.1"/>
    </source>
</evidence>
<dbReference type="CDD" id="cd00143">
    <property type="entry name" value="PP2Cc"/>
    <property type="match status" value="1"/>
</dbReference>
<dbReference type="OrthoDB" id="420076at2759"/>
<dbReference type="STRING" id="74557.A0A1V9ZQE5"/>
<dbReference type="Proteomes" id="UP000243217">
    <property type="component" value="Unassembled WGS sequence"/>
</dbReference>
<dbReference type="EMBL" id="JNBS01001730">
    <property type="protein sequence ID" value="OQS00248.1"/>
    <property type="molecule type" value="Genomic_DNA"/>
</dbReference>
<dbReference type="SUPFAM" id="SSF81606">
    <property type="entry name" value="PP2C-like"/>
    <property type="match status" value="1"/>
</dbReference>
<name>A0A1V9ZQE5_9STRA</name>
<comment type="caution">
    <text evidence="2">The sequence shown here is derived from an EMBL/GenBank/DDBJ whole genome shotgun (WGS) entry which is preliminary data.</text>
</comment>
<dbReference type="InterPro" id="IPR015655">
    <property type="entry name" value="PP2C"/>
</dbReference>
<feature type="non-terminal residue" evidence="2">
    <location>
        <position position="1"/>
    </location>
</feature>
<feature type="domain" description="PPM-type phosphatase" evidence="1">
    <location>
        <begin position="1"/>
        <end position="248"/>
    </location>
</feature>
<protein>
    <submittedName>
        <fullName evidence="2">Phosphatase 2C</fullName>
    </submittedName>
</protein>
<organism evidence="2 3">
    <name type="scientific">Thraustotheca clavata</name>
    <dbReference type="NCBI Taxonomy" id="74557"/>
    <lineage>
        <taxon>Eukaryota</taxon>
        <taxon>Sar</taxon>
        <taxon>Stramenopiles</taxon>
        <taxon>Oomycota</taxon>
        <taxon>Saprolegniomycetes</taxon>
        <taxon>Saprolegniales</taxon>
        <taxon>Achlyaceae</taxon>
        <taxon>Thraustotheca</taxon>
    </lineage>
</organism>
<accession>A0A1V9ZQE5</accession>
<reference evidence="2 3" key="1">
    <citation type="journal article" date="2014" name="Genome Biol. Evol.">
        <title>The secreted proteins of Achlya hypogyna and Thraustotheca clavata identify the ancestral oomycete secretome and reveal gene acquisitions by horizontal gene transfer.</title>
        <authorList>
            <person name="Misner I."/>
            <person name="Blouin N."/>
            <person name="Leonard G."/>
            <person name="Richards T.A."/>
            <person name="Lane C.E."/>
        </authorList>
    </citation>
    <scope>NUCLEOTIDE SEQUENCE [LARGE SCALE GENOMIC DNA]</scope>
    <source>
        <strain evidence="2 3">ATCC 34112</strain>
    </source>
</reference>
<dbReference type="GO" id="GO:0004722">
    <property type="term" value="F:protein serine/threonine phosphatase activity"/>
    <property type="evidence" value="ECO:0007669"/>
    <property type="project" value="InterPro"/>
</dbReference>
<evidence type="ECO:0000259" key="1">
    <source>
        <dbReference type="PROSITE" id="PS51746"/>
    </source>
</evidence>
<dbReference type="PANTHER" id="PTHR13832:SF792">
    <property type="entry name" value="GM14286P"/>
    <property type="match status" value="1"/>
</dbReference>
<dbReference type="PANTHER" id="PTHR13832">
    <property type="entry name" value="PROTEIN PHOSPHATASE 2C"/>
    <property type="match status" value="1"/>
</dbReference>
<gene>
    <name evidence="2" type="ORF">THRCLA_06101</name>
</gene>
<dbReference type="Pfam" id="PF00481">
    <property type="entry name" value="PP2C"/>
    <property type="match status" value="1"/>
</dbReference>